<dbReference type="InterPro" id="IPR001357">
    <property type="entry name" value="BRCT_dom"/>
</dbReference>
<dbReference type="GO" id="GO:0006281">
    <property type="term" value="P:DNA repair"/>
    <property type="evidence" value="ECO:0007669"/>
    <property type="project" value="UniProtKB-KW"/>
</dbReference>
<dbReference type="Gene3D" id="3.30.40.10">
    <property type="entry name" value="Zinc/RING finger domain, C3HC4 (zinc finger)"/>
    <property type="match status" value="1"/>
</dbReference>
<accession>A0ABD1ENN3</accession>
<evidence type="ECO:0008006" key="14">
    <source>
        <dbReference type="Google" id="ProtNLM"/>
    </source>
</evidence>
<gene>
    <name evidence="12" type="ORF">ABEB36_008102</name>
</gene>
<reference evidence="12 13" key="1">
    <citation type="submission" date="2024-05" db="EMBL/GenBank/DDBJ databases">
        <title>Genetic variation in Jamaican populations of the coffee berry borer (Hypothenemus hampei).</title>
        <authorList>
            <person name="Errbii M."/>
            <person name="Myrie A."/>
        </authorList>
    </citation>
    <scope>NUCLEOTIDE SEQUENCE [LARGE SCALE GENOMIC DNA]</scope>
    <source>
        <strain evidence="12">JA-Hopewell-2020-01-JO</strain>
        <tissue evidence="12">Whole body</tissue>
    </source>
</reference>
<organism evidence="12 13">
    <name type="scientific">Hypothenemus hampei</name>
    <name type="common">Coffee berry borer</name>
    <dbReference type="NCBI Taxonomy" id="57062"/>
    <lineage>
        <taxon>Eukaryota</taxon>
        <taxon>Metazoa</taxon>
        <taxon>Ecdysozoa</taxon>
        <taxon>Arthropoda</taxon>
        <taxon>Hexapoda</taxon>
        <taxon>Insecta</taxon>
        <taxon>Pterygota</taxon>
        <taxon>Neoptera</taxon>
        <taxon>Endopterygota</taxon>
        <taxon>Coleoptera</taxon>
        <taxon>Polyphaga</taxon>
        <taxon>Cucujiformia</taxon>
        <taxon>Curculionidae</taxon>
        <taxon>Scolytinae</taxon>
        <taxon>Hypothenemus</taxon>
    </lineage>
</organism>
<evidence type="ECO:0000256" key="5">
    <source>
        <dbReference type="ARBA" id="ARBA00022833"/>
    </source>
</evidence>
<dbReference type="PANTHER" id="PTHR13763">
    <property type="entry name" value="BREAST CANCER TYPE 1 SUSCEPTIBILITY PROTEIN BRCA1"/>
    <property type="match status" value="1"/>
</dbReference>
<dbReference type="Gene3D" id="3.40.50.10190">
    <property type="entry name" value="BRCT domain"/>
    <property type="match status" value="2"/>
</dbReference>
<dbReference type="InterPro" id="IPR013083">
    <property type="entry name" value="Znf_RING/FYVE/PHD"/>
</dbReference>
<evidence type="ECO:0000256" key="4">
    <source>
        <dbReference type="ARBA" id="ARBA00022771"/>
    </source>
</evidence>
<dbReference type="InterPro" id="IPR036420">
    <property type="entry name" value="BRCT_dom_sf"/>
</dbReference>
<dbReference type="SMART" id="SM00292">
    <property type="entry name" value="BRCT"/>
    <property type="match status" value="2"/>
</dbReference>
<dbReference type="InterPro" id="IPR001841">
    <property type="entry name" value="Znf_RING"/>
</dbReference>
<proteinExistence type="predicted"/>
<evidence type="ECO:0000259" key="10">
    <source>
        <dbReference type="PROSITE" id="PS50089"/>
    </source>
</evidence>
<evidence type="ECO:0000313" key="12">
    <source>
        <dbReference type="EMBL" id="KAL1497085.1"/>
    </source>
</evidence>
<feature type="region of interest" description="Disordered" evidence="9">
    <location>
        <begin position="644"/>
        <end position="666"/>
    </location>
</feature>
<feature type="domain" description="BRCT" evidence="11">
    <location>
        <begin position="1188"/>
        <end position="1289"/>
    </location>
</feature>
<dbReference type="Proteomes" id="UP001566132">
    <property type="component" value="Unassembled WGS sequence"/>
</dbReference>
<evidence type="ECO:0000256" key="8">
    <source>
        <dbReference type="PROSITE-ProRule" id="PRU00175"/>
    </source>
</evidence>
<dbReference type="SUPFAM" id="SSF57850">
    <property type="entry name" value="RING/U-box"/>
    <property type="match status" value="1"/>
</dbReference>
<keyword evidence="3" id="KW-0227">DNA damage</keyword>
<keyword evidence="13" id="KW-1185">Reference proteome</keyword>
<keyword evidence="5" id="KW-0862">Zinc</keyword>
<dbReference type="PANTHER" id="PTHR13763:SF0">
    <property type="entry name" value="BREAST CANCER TYPE 1 SUSCEPTIBILITY PROTEIN"/>
    <property type="match status" value="1"/>
</dbReference>
<evidence type="ECO:0000256" key="7">
    <source>
        <dbReference type="ARBA" id="ARBA00023242"/>
    </source>
</evidence>
<dbReference type="Pfam" id="PF16589">
    <property type="entry name" value="BRCT_2"/>
    <property type="match status" value="1"/>
</dbReference>
<feature type="region of interest" description="Disordered" evidence="9">
    <location>
        <begin position="574"/>
        <end position="594"/>
    </location>
</feature>
<evidence type="ECO:0000259" key="11">
    <source>
        <dbReference type="PROSITE" id="PS50172"/>
    </source>
</evidence>
<comment type="subcellular location">
    <subcellularLocation>
        <location evidence="1">Nucleus</location>
    </subcellularLocation>
</comment>
<feature type="domain" description="RING-type" evidence="10">
    <location>
        <begin position="22"/>
        <end position="60"/>
    </location>
</feature>
<evidence type="ECO:0000313" key="13">
    <source>
        <dbReference type="Proteomes" id="UP001566132"/>
    </source>
</evidence>
<evidence type="ECO:0000256" key="9">
    <source>
        <dbReference type="SAM" id="MobiDB-lite"/>
    </source>
</evidence>
<protein>
    <recommendedName>
        <fullName evidence="14">Breast cancer type 1 susceptibility protein homolog</fullName>
    </recommendedName>
</protein>
<dbReference type="PROSITE" id="PS50172">
    <property type="entry name" value="BRCT"/>
    <property type="match status" value="2"/>
</dbReference>
<dbReference type="PROSITE" id="PS50089">
    <property type="entry name" value="ZF_RING_2"/>
    <property type="match status" value="1"/>
</dbReference>
<dbReference type="SUPFAM" id="SSF52113">
    <property type="entry name" value="BRCT domain"/>
    <property type="match status" value="2"/>
</dbReference>
<sequence length="1316" mass="149569">MDPKVLKKLSQIIVSLKSVVKCPICLDFMENIIELECSHTFCSSCFNDARMKSSSCPLCKKSFSKRSPVYKDTFANALSKFVNNTDQIIKEQYALNVERLSSDAISLLDLQEIIETSPLKYQIPEDEPMEEDTFDAVSGGLRKCYFKKRKLENNTVNFKYNDTRLNVINWLNDSEEKWNNLTQNPKILTCNEEPYEPSTQSFVKGKKRKKPSKLVRAQSLTDFDLPEPLIKKYHSLTEEISQHNESVNVEEIESEELVKQVERKVVQNLLEDQCLSNFDHMAADLNQATVKNCPGYSKREAILNSTNSGSSNGWDRIKNVKDSLKKHTKQRKKLQIHLQDILVANKQDAPTEHKMELKKTKMLLVNLNKRSKGSNLAVTDHMKLSEIPSNSNNSKEIEIVHRNTSQQPREIEYEEEIFTISSTSVRSSKNEQQKYTYNVSPVSIDATNLSEVVNSLTDNLTACLVKSSDQQNQFGTGLFQCFSNLLTYVDKITEIALDRSVNSVAVQTNTLEFNNKSVQTNVYLKEDAQIQTNPVSISEKHIQEKESQLHSKLSSSDEGKIFDKTSEASSKIIHISQDESTKSNTSKKLPNNQSHISEKELFQGSGPSNKECSTGSALLCSLPSSLSGTKRKLIYGETPRKRFKRIKRTDSDASDDSNYLGPNPNKKNFINSDLSVEFADSENPSNQNDHKCVVNSENEDYDQYIVKVMSKYAPDGPKNPQTAVKGFKSCEPEEDFLESNDLFAENIEKNFDKIEQEIEKYEQITKPYNTQLDLIESTPSLSFKPKKLWLSHKKTPLIEVPKIKGKDSNVFTKVLNNLDVTPCTLERNIKNISLLTSKCTSKDVAEILEDLQGNDDFFKTTTLTEKSQLHKNISNQTLSDQFRDVIEDDKMESQLRKICFGEECESEKHEEVIEMSDEEIVETTPQKKKLGNSFDRSFLQNVVIETNDFNVCLPPPPGFEDETNNVVELKENRPPLNLDQSTTQYRLTDCLVTPDVDYPRESSQHIDENTTNMSIFSKGVETYNKYSQIARNSFKTVQKKCTSRSLTPNSSQKKYNLMTSTPNQKSILNYVKSSPNLNKNSSKPCVMWSRICNKDNSIFSKLESKNLITTSKVFGPNVTHLVIMVDEMGRITSYTAKILQAIAAGIWVVRYEWVEDSLKLNKLVSEIPYEALDTSGEAGPKISRLTRKENPLFHGFRFYCAPPLKAVSKQELEIILKLCGGEIANDMGVFLNQDSKVNIILTENSLSQINDPEIYNTWLEVYKVVTVEVEWLTNCIGQYNLVSFRPYILSSEDTSIGDLNYPPELIETVAFTMTET</sequence>
<dbReference type="GO" id="GO:0005634">
    <property type="term" value="C:nucleus"/>
    <property type="evidence" value="ECO:0007669"/>
    <property type="project" value="UniProtKB-SubCell"/>
</dbReference>
<evidence type="ECO:0000256" key="6">
    <source>
        <dbReference type="ARBA" id="ARBA00023204"/>
    </source>
</evidence>
<evidence type="ECO:0000256" key="1">
    <source>
        <dbReference type="ARBA" id="ARBA00004123"/>
    </source>
</evidence>
<feature type="domain" description="BRCT" evidence="11">
    <location>
        <begin position="1117"/>
        <end position="1171"/>
    </location>
</feature>
<keyword evidence="2" id="KW-0677">Repeat</keyword>
<keyword evidence="6" id="KW-0234">DNA repair</keyword>
<keyword evidence="4 8" id="KW-0479">Metal-binding</keyword>
<keyword evidence="7" id="KW-0539">Nucleus</keyword>
<dbReference type="EMBL" id="JBDJPC010000006">
    <property type="protein sequence ID" value="KAL1497085.1"/>
    <property type="molecule type" value="Genomic_DNA"/>
</dbReference>
<keyword evidence="4 8" id="KW-0863">Zinc-finger</keyword>
<feature type="compositionally biased region" description="Polar residues" evidence="9">
    <location>
        <begin position="582"/>
        <end position="594"/>
    </location>
</feature>
<dbReference type="SMART" id="SM00184">
    <property type="entry name" value="RING"/>
    <property type="match status" value="1"/>
</dbReference>
<dbReference type="InterPro" id="IPR031099">
    <property type="entry name" value="BRCA1-associated"/>
</dbReference>
<dbReference type="Pfam" id="PF13923">
    <property type="entry name" value="zf-C3HC4_2"/>
    <property type="match status" value="1"/>
</dbReference>
<evidence type="ECO:0000256" key="2">
    <source>
        <dbReference type="ARBA" id="ARBA00022737"/>
    </source>
</evidence>
<comment type="caution">
    <text evidence="12">The sequence shown here is derived from an EMBL/GenBank/DDBJ whole genome shotgun (WGS) entry which is preliminary data.</text>
</comment>
<name>A0ABD1ENN3_HYPHA</name>
<dbReference type="GO" id="GO:0008270">
    <property type="term" value="F:zinc ion binding"/>
    <property type="evidence" value="ECO:0007669"/>
    <property type="project" value="UniProtKB-KW"/>
</dbReference>
<evidence type="ECO:0000256" key="3">
    <source>
        <dbReference type="ARBA" id="ARBA00022763"/>
    </source>
</evidence>